<feature type="repeat" description="ANK" evidence="3">
    <location>
        <begin position="29"/>
        <end position="61"/>
    </location>
</feature>
<organism evidence="7 8">
    <name type="scientific">Saprolegnia diclina (strain VS20)</name>
    <dbReference type="NCBI Taxonomy" id="1156394"/>
    <lineage>
        <taxon>Eukaryota</taxon>
        <taxon>Sar</taxon>
        <taxon>Stramenopiles</taxon>
        <taxon>Oomycota</taxon>
        <taxon>Saprolegniomycetes</taxon>
        <taxon>Saprolegniales</taxon>
        <taxon>Saprolegniaceae</taxon>
        <taxon>Saprolegnia</taxon>
    </lineage>
</organism>
<dbReference type="OMA" id="ENHICYF"/>
<reference evidence="7 8" key="1">
    <citation type="submission" date="2012-04" db="EMBL/GenBank/DDBJ databases">
        <title>The Genome Sequence of Saprolegnia declina VS20.</title>
        <authorList>
            <consortium name="The Broad Institute Genome Sequencing Platform"/>
            <person name="Russ C."/>
            <person name="Nusbaum C."/>
            <person name="Tyler B."/>
            <person name="van West P."/>
            <person name="Dieguez-Uribeondo J."/>
            <person name="de Bruijn I."/>
            <person name="Tripathy S."/>
            <person name="Jiang R."/>
            <person name="Young S.K."/>
            <person name="Zeng Q."/>
            <person name="Gargeya S."/>
            <person name="Fitzgerald M."/>
            <person name="Haas B."/>
            <person name="Abouelleil A."/>
            <person name="Alvarado L."/>
            <person name="Arachchi H.M."/>
            <person name="Berlin A."/>
            <person name="Chapman S.B."/>
            <person name="Goldberg J."/>
            <person name="Griggs A."/>
            <person name="Gujja S."/>
            <person name="Hansen M."/>
            <person name="Howarth C."/>
            <person name="Imamovic A."/>
            <person name="Larimer J."/>
            <person name="McCowen C."/>
            <person name="Montmayeur A."/>
            <person name="Murphy C."/>
            <person name="Neiman D."/>
            <person name="Pearson M."/>
            <person name="Priest M."/>
            <person name="Roberts A."/>
            <person name="Saif S."/>
            <person name="Shea T."/>
            <person name="Sisk P."/>
            <person name="Sykes S."/>
            <person name="Wortman J."/>
            <person name="Nusbaum C."/>
            <person name="Birren B."/>
        </authorList>
    </citation>
    <scope>NUCLEOTIDE SEQUENCE [LARGE SCALE GENOMIC DNA]</scope>
    <source>
        <strain evidence="7 8">VS20</strain>
    </source>
</reference>
<evidence type="ECO:0000313" key="8">
    <source>
        <dbReference type="Proteomes" id="UP000030762"/>
    </source>
</evidence>
<evidence type="ECO:0000256" key="3">
    <source>
        <dbReference type="PROSITE-ProRule" id="PRU00023"/>
    </source>
</evidence>
<dbReference type="InterPro" id="IPR036770">
    <property type="entry name" value="Ankyrin_rpt-contain_sf"/>
</dbReference>
<protein>
    <recommendedName>
        <fullName evidence="6">RING-type domain-containing protein</fullName>
    </recommendedName>
</protein>
<dbReference type="GO" id="GO:0008270">
    <property type="term" value="F:zinc ion binding"/>
    <property type="evidence" value="ECO:0007669"/>
    <property type="project" value="UniProtKB-KW"/>
</dbReference>
<dbReference type="PANTHER" id="PTHR24161:SF85">
    <property type="entry name" value="PALMITOYLTRANSFERASE HIP14"/>
    <property type="match status" value="1"/>
</dbReference>
<evidence type="ECO:0000313" key="7">
    <source>
        <dbReference type="EMBL" id="EQC25412.1"/>
    </source>
</evidence>
<dbReference type="Proteomes" id="UP000030762">
    <property type="component" value="Unassembled WGS sequence"/>
</dbReference>
<keyword evidence="8" id="KW-1185">Reference proteome</keyword>
<dbReference type="PANTHER" id="PTHR24161">
    <property type="entry name" value="ANK_REP_REGION DOMAIN-CONTAINING PROTEIN-RELATED"/>
    <property type="match status" value="1"/>
</dbReference>
<dbReference type="PROSITE" id="PS50088">
    <property type="entry name" value="ANK_REPEAT"/>
    <property type="match status" value="2"/>
</dbReference>
<dbReference type="AlphaFoldDB" id="T0R7E3"/>
<dbReference type="eggNOG" id="KOG0504">
    <property type="taxonomic scope" value="Eukaryota"/>
</dbReference>
<dbReference type="SUPFAM" id="SSF48403">
    <property type="entry name" value="Ankyrin repeat"/>
    <property type="match status" value="1"/>
</dbReference>
<dbReference type="InParanoid" id="T0R7E3"/>
<dbReference type="Pfam" id="PF13920">
    <property type="entry name" value="zf-C3HC4_3"/>
    <property type="match status" value="1"/>
</dbReference>
<keyword evidence="2 3" id="KW-0040">ANK repeat</keyword>
<feature type="repeat" description="ANK" evidence="3">
    <location>
        <begin position="62"/>
        <end position="85"/>
    </location>
</feature>
<dbReference type="EMBL" id="JH767281">
    <property type="protein sequence ID" value="EQC25412.1"/>
    <property type="molecule type" value="Genomic_DNA"/>
</dbReference>
<feature type="domain" description="RING-type" evidence="6">
    <location>
        <begin position="410"/>
        <end position="449"/>
    </location>
</feature>
<dbReference type="Gene3D" id="3.30.40.10">
    <property type="entry name" value="Zinc/RING finger domain, C3HC4 (zinc finger)"/>
    <property type="match status" value="1"/>
</dbReference>
<feature type="compositionally biased region" description="Pro residues" evidence="5">
    <location>
        <begin position="317"/>
        <end position="346"/>
    </location>
</feature>
<keyword evidence="4" id="KW-0863">Zinc-finger</keyword>
<dbReference type="GeneID" id="19957466"/>
<dbReference type="InterPro" id="IPR013083">
    <property type="entry name" value="Znf_RING/FYVE/PHD"/>
</dbReference>
<dbReference type="InterPro" id="IPR002110">
    <property type="entry name" value="Ankyrin_rpt"/>
</dbReference>
<keyword evidence="1" id="KW-0677">Repeat</keyword>
<sequence length="461" mass="50900">MANNVEGLRALFRKRRAHILFSLEYRDEQKRTPLMMACTYGFADCMRLLVEHGANLHAVDKKGNTPLHYACINGQFAIVAYLVQHTLASPFDANKSDATPLQLTRHVLESKPANWLDLAKCIELLEQRVKVFEGWLYESAPNLVADVLNIASMQSWKARYALVLRNGSRDELELHLFDVRQGLRPPIPTSIRQVPITNGVQFNKSERWWNKKPHSFLINGLYEFAALDTAGFDLWFRFFETDAATMVEDRTVITEEPSHKILVQDDENDLSSSELSPTHHLSPSAPDAMDAPPLDAIGAWGSSPPSKTSKMAKQPSSKPPAPPAPPAPPVPPLPPRTTPYSPMPPTPKKDKQVVDLTAASGDAAPAASAPDFEADDATPGKPAMLRRKSSLLDDGATSDGAKRRKGKDECVVCYDRPKATVCVPCGHVAVCVQCAETLRRTTGRCPICRGEVREVVKLFHV</sequence>
<dbReference type="RefSeq" id="XP_008621179.1">
    <property type="nucleotide sequence ID" value="XM_008622957.1"/>
</dbReference>
<dbReference type="PROSITE" id="PS50297">
    <property type="entry name" value="ANK_REP_REGION"/>
    <property type="match status" value="2"/>
</dbReference>
<evidence type="ECO:0000259" key="6">
    <source>
        <dbReference type="PROSITE" id="PS50089"/>
    </source>
</evidence>
<dbReference type="Gene3D" id="1.25.40.20">
    <property type="entry name" value="Ankyrin repeat-containing domain"/>
    <property type="match status" value="2"/>
</dbReference>
<evidence type="ECO:0000256" key="1">
    <source>
        <dbReference type="ARBA" id="ARBA00022737"/>
    </source>
</evidence>
<accession>T0R7E3</accession>
<dbReference type="CDD" id="cd23129">
    <property type="entry name" value="RING-HC_XBAT35-like"/>
    <property type="match status" value="1"/>
</dbReference>
<feature type="compositionally biased region" description="Low complexity" evidence="5">
    <location>
        <begin position="358"/>
        <end position="371"/>
    </location>
</feature>
<dbReference type="SMART" id="SM00248">
    <property type="entry name" value="ANK"/>
    <property type="match status" value="2"/>
</dbReference>
<evidence type="ECO:0000256" key="5">
    <source>
        <dbReference type="SAM" id="MobiDB-lite"/>
    </source>
</evidence>
<evidence type="ECO:0000256" key="4">
    <source>
        <dbReference type="PROSITE-ProRule" id="PRU00175"/>
    </source>
</evidence>
<dbReference type="InterPro" id="IPR001841">
    <property type="entry name" value="Znf_RING"/>
</dbReference>
<dbReference type="Pfam" id="PF12796">
    <property type="entry name" value="Ank_2"/>
    <property type="match status" value="1"/>
</dbReference>
<dbReference type="VEuPathDB" id="FungiDB:SDRG_16739"/>
<dbReference type="OrthoDB" id="1711136at2759"/>
<dbReference type="SUPFAM" id="SSF57850">
    <property type="entry name" value="RING/U-box"/>
    <property type="match status" value="1"/>
</dbReference>
<gene>
    <name evidence="7" type="ORF">SDRG_16739</name>
</gene>
<keyword evidence="4" id="KW-0862">Zinc</keyword>
<dbReference type="SMART" id="SM00184">
    <property type="entry name" value="RING"/>
    <property type="match status" value="1"/>
</dbReference>
<feature type="compositionally biased region" description="Low complexity" evidence="5">
    <location>
        <begin position="270"/>
        <end position="296"/>
    </location>
</feature>
<keyword evidence="4" id="KW-0479">Metal-binding</keyword>
<dbReference type="STRING" id="1156394.T0R7E3"/>
<evidence type="ECO:0000256" key="2">
    <source>
        <dbReference type="ARBA" id="ARBA00023043"/>
    </source>
</evidence>
<feature type="region of interest" description="Disordered" evidence="5">
    <location>
        <begin position="258"/>
        <end position="402"/>
    </location>
</feature>
<dbReference type="PROSITE" id="PS50089">
    <property type="entry name" value="ZF_RING_2"/>
    <property type="match status" value="1"/>
</dbReference>
<proteinExistence type="predicted"/>
<name>T0R7E3_SAPDV</name>